<dbReference type="SUPFAM" id="SSF53850">
    <property type="entry name" value="Periplasmic binding protein-like II"/>
    <property type="match status" value="1"/>
</dbReference>
<comment type="similarity">
    <text evidence="1">Belongs to the LysR transcriptional regulatory family.</text>
</comment>
<dbReference type="PANTHER" id="PTHR30126:SF39">
    <property type="entry name" value="HTH-TYPE TRANSCRIPTIONAL REGULATOR CYSL"/>
    <property type="match status" value="1"/>
</dbReference>
<dbReference type="Pfam" id="PF03466">
    <property type="entry name" value="LysR_substrate"/>
    <property type="match status" value="1"/>
</dbReference>
<dbReference type="InterPro" id="IPR036390">
    <property type="entry name" value="WH_DNA-bd_sf"/>
</dbReference>
<sequence length="296" mass="33067">MDLHYLKLFNTVASLGSMTKASEQMHISQPALSIQIKKLEDGLGLKLFNKIGTRLILNENGEILFNYTKQIFQLVQEASNQLTDRKLTISGQITIGGSNTAGSYLLPRIIGSFKQLYPQVNIELHIGNTYEIANLIYNDVLDFAINGGDVAYTTQTQVIPLKEDPLVLVASPNSAYVRPHELLPEDLEAITFIVHHNNSQLYLAYKKAINQLQLEENIAMTLGSIDAIKQAVAADLGLAFIPYSAVAIELERGLLTQLKVKDMQWVYPYNLIYNKSKFISPATLKLMEMVREQLGP</sequence>
<dbReference type="InterPro" id="IPR000847">
    <property type="entry name" value="LysR_HTH_N"/>
</dbReference>
<evidence type="ECO:0000313" key="7">
    <source>
        <dbReference type="Proteomes" id="UP000008467"/>
    </source>
</evidence>
<keyword evidence="4" id="KW-0804">Transcription</keyword>
<dbReference type="PROSITE" id="PS50931">
    <property type="entry name" value="HTH_LYSR"/>
    <property type="match status" value="1"/>
</dbReference>
<dbReference type="PRINTS" id="PR00039">
    <property type="entry name" value="HTHLYSR"/>
</dbReference>
<dbReference type="Gene3D" id="3.40.190.290">
    <property type="match status" value="1"/>
</dbReference>
<dbReference type="RefSeq" id="WP_013657009.1">
    <property type="nucleotide sequence ID" value="NC_015275.1"/>
</dbReference>
<reference evidence="6 7" key="1">
    <citation type="journal article" date="2011" name="J. Bacteriol.">
        <title>Complete genome sequence of the cellulose-degrading bacterium Cellulosilyticum lentocellum.</title>
        <authorList>
            <consortium name="US DOE Joint Genome Institute"/>
            <person name="Miller D.A."/>
            <person name="Suen G."/>
            <person name="Bruce D."/>
            <person name="Copeland A."/>
            <person name="Cheng J.F."/>
            <person name="Detter C."/>
            <person name="Goodwin L.A."/>
            <person name="Han C.S."/>
            <person name="Hauser L.J."/>
            <person name="Land M.L."/>
            <person name="Lapidus A."/>
            <person name="Lucas S."/>
            <person name="Meincke L."/>
            <person name="Pitluck S."/>
            <person name="Tapia R."/>
            <person name="Teshima H."/>
            <person name="Woyke T."/>
            <person name="Fox B.G."/>
            <person name="Angert E.R."/>
            <person name="Currie C.R."/>
        </authorList>
    </citation>
    <scope>NUCLEOTIDE SEQUENCE [LARGE SCALE GENOMIC DNA]</scope>
    <source>
        <strain evidence="7">ATCC 49066 / DSM 5427 / NCIMB 11756 / RHM5</strain>
    </source>
</reference>
<dbReference type="Proteomes" id="UP000008467">
    <property type="component" value="Chromosome"/>
</dbReference>
<dbReference type="SUPFAM" id="SSF46785">
    <property type="entry name" value="Winged helix' DNA-binding domain"/>
    <property type="match status" value="1"/>
</dbReference>
<dbReference type="InterPro" id="IPR036388">
    <property type="entry name" value="WH-like_DNA-bd_sf"/>
</dbReference>
<protein>
    <submittedName>
        <fullName evidence="6">Transcriptional regulator, LysR family</fullName>
    </submittedName>
</protein>
<dbReference type="STRING" id="642492.Clole_2000"/>
<keyword evidence="3" id="KW-0238">DNA-binding</keyword>
<dbReference type="HOGENOM" id="CLU_039613_6_1_9"/>
<keyword evidence="2" id="KW-0805">Transcription regulation</keyword>
<dbReference type="KEGG" id="cle:Clole_2000"/>
<evidence type="ECO:0000256" key="3">
    <source>
        <dbReference type="ARBA" id="ARBA00023125"/>
    </source>
</evidence>
<dbReference type="EMBL" id="CP002582">
    <property type="protein sequence ID" value="ADZ83715.1"/>
    <property type="molecule type" value="Genomic_DNA"/>
</dbReference>
<dbReference type="Pfam" id="PF00126">
    <property type="entry name" value="HTH_1"/>
    <property type="match status" value="1"/>
</dbReference>
<dbReference type="InterPro" id="IPR005119">
    <property type="entry name" value="LysR_subst-bd"/>
</dbReference>
<evidence type="ECO:0000313" key="6">
    <source>
        <dbReference type="EMBL" id="ADZ83715.1"/>
    </source>
</evidence>
<dbReference type="GO" id="GO:0000976">
    <property type="term" value="F:transcription cis-regulatory region binding"/>
    <property type="evidence" value="ECO:0007669"/>
    <property type="project" value="TreeGrafter"/>
</dbReference>
<evidence type="ECO:0000256" key="2">
    <source>
        <dbReference type="ARBA" id="ARBA00023015"/>
    </source>
</evidence>
<accession>F2JPQ5</accession>
<evidence type="ECO:0000259" key="5">
    <source>
        <dbReference type="PROSITE" id="PS50931"/>
    </source>
</evidence>
<feature type="domain" description="HTH lysR-type" evidence="5">
    <location>
        <begin position="1"/>
        <end position="58"/>
    </location>
</feature>
<name>F2JPQ5_CELLD</name>
<dbReference type="PANTHER" id="PTHR30126">
    <property type="entry name" value="HTH-TYPE TRANSCRIPTIONAL REGULATOR"/>
    <property type="match status" value="1"/>
</dbReference>
<evidence type="ECO:0000256" key="4">
    <source>
        <dbReference type="ARBA" id="ARBA00023163"/>
    </source>
</evidence>
<dbReference type="AlphaFoldDB" id="F2JPQ5"/>
<organism evidence="6 7">
    <name type="scientific">Cellulosilyticum lentocellum (strain ATCC 49066 / DSM 5427 / NCIMB 11756 / RHM5)</name>
    <name type="common">Clostridium lentocellum</name>
    <dbReference type="NCBI Taxonomy" id="642492"/>
    <lineage>
        <taxon>Bacteria</taxon>
        <taxon>Bacillati</taxon>
        <taxon>Bacillota</taxon>
        <taxon>Clostridia</taxon>
        <taxon>Lachnospirales</taxon>
        <taxon>Cellulosilyticaceae</taxon>
        <taxon>Cellulosilyticum</taxon>
    </lineage>
</organism>
<keyword evidence="7" id="KW-1185">Reference proteome</keyword>
<gene>
    <name evidence="6" type="ordered locus">Clole_2000</name>
</gene>
<evidence type="ECO:0000256" key="1">
    <source>
        <dbReference type="ARBA" id="ARBA00009437"/>
    </source>
</evidence>
<proteinExistence type="inferred from homology"/>
<dbReference type="eggNOG" id="COG0583">
    <property type="taxonomic scope" value="Bacteria"/>
</dbReference>
<dbReference type="Gene3D" id="1.10.10.10">
    <property type="entry name" value="Winged helix-like DNA-binding domain superfamily/Winged helix DNA-binding domain"/>
    <property type="match status" value="1"/>
</dbReference>
<dbReference type="GO" id="GO:0003700">
    <property type="term" value="F:DNA-binding transcription factor activity"/>
    <property type="evidence" value="ECO:0007669"/>
    <property type="project" value="InterPro"/>
</dbReference>